<gene>
    <name evidence="1" type="ORF">C5F48_10730</name>
</gene>
<accession>A0A2T4JUZ5</accession>
<dbReference type="Proteomes" id="UP000241010">
    <property type="component" value="Unassembled WGS sequence"/>
</dbReference>
<comment type="caution">
    <text evidence="1">The sequence shown here is derived from an EMBL/GenBank/DDBJ whole genome shotgun (WGS) entry which is preliminary data.</text>
</comment>
<evidence type="ECO:0000313" key="1">
    <source>
        <dbReference type="EMBL" id="PTE21741.1"/>
    </source>
</evidence>
<dbReference type="EMBL" id="PZKG01000040">
    <property type="protein sequence ID" value="PTE21741.1"/>
    <property type="molecule type" value="Genomic_DNA"/>
</dbReference>
<proteinExistence type="predicted"/>
<dbReference type="OrthoDB" id="3469892at2"/>
<organism evidence="1 2">
    <name type="scientific">Cereibacter changlensis JA139</name>
    <dbReference type="NCBI Taxonomy" id="1188249"/>
    <lineage>
        <taxon>Bacteria</taxon>
        <taxon>Pseudomonadati</taxon>
        <taxon>Pseudomonadota</taxon>
        <taxon>Alphaproteobacteria</taxon>
        <taxon>Rhodobacterales</taxon>
        <taxon>Paracoccaceae</taxon>
        <taxon>Cereibacter</taxon>
    </lineage>
</organism>
<keyword evidence="2" id="KW-1185">Reference proteome</keyword>
<name>A0A2T4JUZ5_9RHOB</name>
<dbReference type="RefSeq" id="WP_107663907.1">
    <property type="nucleotide sequence ID" value="NZ_PZKG01000040.1"/>
</dbReference>
<dbReference type="AlphaFoldDB" id="A0A2T4JUZ5"/>
<sequence length="184" mass="19911">MTLRPDDTINNPFPGQLASTQLNIVTLVDVAGTLAAGALDGHAWMMDNSPDSRGKASAGLETACRAGQVLNWLIYCADTTRRPDGRWPPFARIVNIVFLSEDRSSVFGVKICADLKIYGGPDAIRHPYTPSYQYWAGAVMPNLAPGLYPYRLVLELETGIPGETRHHALDGPALRVLVSTYGAA</sequence>
<reference evidence="1 2" key="1">
    <citation type="submission" date="2018-03" db="EMBL/GenBank/DDBJ databases">
        <title>Cereibacter changlensis.</title>
        <authorList>
            <person name="Meyer T.E."/>
            <person name="Miller S."/>
            <person name="Lodha T."/>
            <person name="Gandham S."/>
            <person name="Chintalapati S."/>
            <person name="Chintalapati V.R."/>
        </authorList>
    </citation>
    <scope>NUCLEOTIDE SEQUENCE [LARGE SCALE GENOMIC DNA]</scope>
    <source>
        <strain evidence="1 2">JA139</strain>
    </source>
</reference>
<evidence type="ECO:0000313" key="2">
    <source>
        <dbReference type="Proteomes" id="UP000241010"/>
    </source>
</evidence>
<protein>
    <submittedName>
        <fullName evidence="1">Uncharacterized protein</fullName>
    </submittedName>
</protein>